<evidence type="ECO:0000256" key="3">
    <source>
        <dbReference type="ARBA" id="ARBA00022475"/>
    </source>
</evidence>
<dbReference type="GO" id="GO:0055085">
    <property type="term" value="P:transmembrane transport"/>
    <property type="evidence" value="ECO:0007669"/>
    <property type="project" value="InterPro"/>
</dbReference>
<comment type="similarity">
    <text evidence="7">Belongs to the binding-protein-dependent transport system permease family.</text>
</comment>
<name>A0A1H4L7Q7_9MICO</name>
<evidence type="ECO:0000256" key="1">
    <source>
        <dbReference type="ARBA" id="ARBA00004651"/>
    </source>
</evidence>
<proteinExistence type="inferred from homology"/>
<organism evidence="9 10">
    <name type="scientific">Microbacterium hydrocarbonoxydans</name>
    <dbReference type="NCBI Taxonomy" id="273678"/>
    <lineage>
        <taxon>Bacteria</taxon>
        <taxon>Bacillati</taxon>
        <taxon>Actinomycetota</taxon>
        <taxon>Actinomycetes</taxon>
        <taxon>Micrococcales</taxon>
        <taxon>Microbacteriaceae</taxon>
        <taxon>Microbacterium</taxon>
    </lineage>
</organism>
<evidence type="ECO:0000259" key="8">
    <source>
        <dbReference type="PROSITE" id="PS50928"/>
    </source>
</evidence>
<dbReference type="Gene3D" id="1.10.3720.10">
    <property type="entry name" value="MetI-like"/>
    <property type="match status" value="1"/>
</dbReference>
<dbReference type="CDD" id="cd06261">
    <property type="entry name" value="TM_PBP2"/>
    <property type="match status" value="1"/>
</dbReference>
<dbReference type="InterPro" id="IPR050366">
    <property type="entry name" value="BP-dependent_transpt_permease"/>
</dbReference>
<dbReference type="GO" id="GO:0005886">
    <property type="term" value="C:plasma membrane"/>
    <property type="evidence" value="ECO:0007669"/>
    <property type="project" value="UniProtKB-SubCell"/>
</dbReference>
<dbReference type="SUPFAM" id="SSF161098">
    <property type="entry name" value="MetI-like"/>
    <property type="match status" value="1"/>
</dbReference>
<keyword evidence="4 7" id="KW-0812">Transmembrane</keyword>
<feature type="transmembrane region" description="Helical" evidence="7">
    <location>
        <begin position="123"/>
        <end position="148"/>
    </location>
</feature>
<dbReference type="RefSeq" id="WP_060927376.1">
    <property type="nucleotide sequence ID" value="NZ_FNSQ01000005.1"/>
</dbReference>
<dbReference type="InterPro" id="IPR035906">
    <property type="entry name" value="MetI-like_sf"/>
</dbReference>
<feature type="transmembrane region" description="Helical" evidence="7">
    <location>
        <begin position="247"/>
        <end position="272"/>
    </location>
</feature>
<dbReference type="Pfam" id="PF00528">
    <property type="entry name" value="BPD_transp_1"/>
    <property type="match status" value="1"/>
</dbReference>
<dbReference type="EMBL" id="FNSQ01000005">
    <property type="protein sequence ID" value="SEB66212.1"/>
    <property type="molecule type" value="Genomic_DNA"/>
</dbReference>
<dbReference type="Proteomes" id="UP000183750">
    <property type="component" value="Unassembled WGS sequence"/>
</dbReference>
<comment type="subcellular location">
    <subcellularLocation>
        <location evidence="1 7">Cell membrane</location>
        <topology evidence="1 7">Multi-pass membrane protein</topology>
    </subcellularLocation>
</comment>
<feature type="transmembrane region" description="Helical" evidence="7">
    <location>
        <begin position="213"/>
        <end position="235"/>
    </location>
</feature>
<keyword evidence="6 7" id="KW-0472">Membrane</keyword>
<reference evidence="10" key="1">
    <citation type="submission" date="2016-10" db="EMBL/GenBank/DDBJ databases">
        <authorList>
            <person name="Varghese N."/>
            <person name="Submissions S."/>
        </authorList>
    </citation>
    <scope>NUCLEOTIDE SEQUENCE [LARGE SCALE GENOMIC DNA]</scope>
    <source>
        <strain evidence="10">DSM 16089</strain>
    </source>
</reference>
<feature type="domain" description="ABC transmembrane type-1" evidence="8">
    <location>
        <begin position="88"/>
        <end position="273"/>
    </location>
</feature>
<feature type="transmembrane region" description="Helical" evidence="7">
    <location>
        <begin position="21"/>
        <end position="45"/>
    </location>
</feature>
<dbReference type="InterPro" id="IPR000515">
    <property type="entry name" value="MetI-like"/>
</dbReference>
<evidence type="ECO:0000256" key="7">
    <source>
        <dbReference type="RuleBase" id="RU363032"/>
    </source>
</evidence>
<dbReference type="PANTHER" id="PTHR43386:SF25">
    <property type="entry name" value="PEPTIDE ABC TRANSPORTER PERMEASE PROTEIN"/>
    <property type="match status" value="1"/>
</dbReference>
<dbReference type="PANTHER" id="PTHR43386">
    <property type="entry name" value="OLIGOPEPTIDE TRANSPORT SYSTEM PERMEASE PROTEIN APPC"/>
    <property type="match status" value="1"/>
</dbReference>
<sequence length="287" mass="29687">MSVSLSAAMTARIERPRRRANWIVALSWGVVAVITLLALFGNILAPIDPYAQDLATGPAGPSFAHPLGTDALGRDVLSRVIAGTSSAVVGPLVVAVGAAIIGNALGLLAGYRGGRIDSAIMRWVDLMFSLPSILVIIVFAGTFGGGYWTSVLLLTIMSAPADARIIRGATLEQAPRPYVEAARSIGVSDSRIMFTHIWPNVAPITIANLSLSFAGSLVALAGLSFLGLGVAAGTADWGLMVSESRNLLFVNPVAVLAPAVLIVAAATAVSVVGDWLHERLSTRGAGR</sequence>
<evidence type="ECO:0000313" key="10">
    <source>
        <dbReference type="Proteomes" id="UP000183750"/>
    </source>
</evidence>
<keyword evidence="10" id="KW-1185">Reference proteome</keyword>
<keyword evidence="3" id="KW-1003">Cell membrane</keyword>
<evidence type="ECO:0000256" key="4">
    <source>
        <dbReference type="ARBA" id="ARBA00022692"/>
    </source>
</evidence>
<dbReference type="OrthoDB" id="9812701at2"/>
<feature type="transmembrane region" description="Helical" evidence="7">
    <location>
        <begin position="88"/>
        <end position="111"/>
    </location>
</feature>
<dbReference type="PROSITE" id="PS50928">
    <property type="entry name" value="ABC_TM1"/>
    <property type="match status" value="1"/>
</dbReference>
<keyword evidence="5 7" id="KW-1133">Transmembrane helix</keyword>
<evidence type="ECO:0000313" key="9">
    <source>
        <dbReference type="EMBL" id="SEB66212.1"/>
    </source>
</evidence>
<accession>A0A1H4L7Q7</accession>
<keyword evidence="2 7" id="KW-0813">Transport</keyword>
<evidence type="ECO:0000256" key="6">
    <source>
        <dbReference type="ARBA" id="ARBA00023136"/>
    </source>
</evidence>
<dbReference type="AlphaFoldDB" id="A0A1H4L7Q7"/>
<evidence type="ECO:0000256" key="2">
    <source>
        <dbReference type="ARBA" id="ARBA00022448"/>
    </source>
</evidence>
<evidence type="ECO:0000256" key="5">
    <source>
        <dbReference type="ARBA" id="ARBA00022989"/>
    </source>
</evidence>
<protein>
    <submittedName>
        <fullName evidence="9">Peptide/nickel transport system permease protein</fullName>
    </submittedName>
</protein>
<gene>
    <name evidence="9" type="ORF">SAMN04489807_1678</name>
</gene>